<evidence type="ECO:0000256" key="2">
    <source>
        <dbReference type="ARBA" id="ARBA00022741"/>
    </source>
</evidence>
<evidence type="ECO:0000256" key="3">
    <source>
        <dbReference type="ARBA" id="ARBA00022840"/>
    </source>
</evidence>
<organism evidence="4 5">
    <name type="scientific">Phoxinus phoxinus</name>
    <name type="common">Eurasian minnow</name>
    <dbReference type="NCBI Taxonomy" id="58324"/>
    <lineage>
        <taxon>Eukaryota</taxon>
        <taxon>Metazoa</taxon>
        <taxon>Chordata</taxon>
        <taxon>Craniata</taxon>
        <taxon>Vertebrata</taxon>
        <taxon>Euteleostomi</taxon>
        <taxon>Actinopterygii</taxon>
        <taxon>Neopterygii</taxon>
        <taxon>Teleostei</taxon>
        <taxon>Ostariophysi</taxon>
        <taxon>Cypriniformes</taxon>
        <taxon>Leuciscidae</taxon>
        <taxon>Phoxininae</taxon>
        <taxon>Phoxinus</taxon>
    </lineage>
</organism>
<dbReference type="GO" id="GO:0005829">
    <property type="term" value="C:cytosol"/>
    <property type="evidence" value="ECO:0007669"/>
    <property type="project" value="TreeGrafter"/>
</dbReference>
<dbReference type="Pfam" id="PF00012">
    <property type="entry name" value="HSP70"/>
    <property type="match status" value="1"/>
</dbReference>
<sequence length="78" mass="8681">MSSNSTDISLNIECVMDDKDVCGRMNRAKFEELCADLMERMVVPLMAALDQAQVWLQDTSSVEIGRSHTDPCCKGPDQ</sequence>
<evidence type="ECO:0000313" key="4">
    <source>
        <dbReference type="EMBL" id="KAK7171980.1"/>
    </source>
</evidence>
<dbReference type="GO" id="GO:0140662">
    <property type="term" value="F:ATP-dependent protein folding chaperone"/>
    <property type="evidence" value="ECO:0007669"/>
    <property type="project" value="InterPro"/>
</dbReference>
<dbReference type="PANTHER" id="PTHR45639:SF2">
    <property type="entry name" value="HEAT SHOCK PROTEIN 105 KDA"/>
    <property type="match status" value="1"/>
</dbReference>
<evidence type="ECO:0000256" key="1">
    <source>
        <dbReference type="ARBA" id="ARBA00007381"/>
    </source>
</evidence>
<comment type="caution">
    <text evidence="4">The sequence shown here is derived from an EMBL/GenBank/DDBJ whole genome shotgun (WGS) entry which is preliminary data.</text>
</comment>
<dbReference type="InterPro" id="IPR043129">
    <property type="entry name" value="ATPase_NBD"/>
</dbReference>
<accession>A0AAN9HBD4</accession>
<evidence type="ECO:0000313" key="5">
    <source>
        <dbReference type="Proteomes" id="UP001364617"/>
    </source>
</evidence>
<keyword evidence="3" id="KW-0067">ATP-binding</keyword>
<comment type="similarity">
    <text evidence="1">Belongs to the heat shock protein 70 family.</text>
</comment>
<dbReference type="PANTHER" id="PTHR45639">
    <property type="entry name" value="HSC70CB, ISOFORM G-RELATED"/>
    <property type="match status" value="1"/>
</dbReference>
<dbReference type="SUPFAM" id="SSF53067">
    <property type="entry name" value="Actin-like ATPase domain"/>
    <property type="match status" value="1"/>
</dbReference>
<dbReference type="GO" id="GO:0005634">
    <property type="term" value="C:nucleus"/>
    <property type="evidence" value="ECO:0007669"/>
    <property type="project" value="TreeGrafter"/>
</dbReference>
<proteinExistence type="inferred from homology"/>
<name>A0AAN9HBD4_9TELE</name>
<dbReference type="InterPro" id="IPR013126">
    <property type="entry name" value="Hsp_70_fam"/>
</dbReference>
<dbReference type="Proteomes" id="UP001364617">
    <property type="component" value="Unassembled WGS sequence"/>
</dbReference>
<gene>
    <name evidence="4" type="ORF">R3I93_004316</name>
</gene>
<reference evidence="4 5" key="1">
    <citation type="submission" date="2024-02" db="EMBL/GenBank/DDBJ databases">
        <title>Chromosome-level genome assembly of the Eurasian Minnow (Phoxinus phoxinus).</title>
        <authorList>
            <person name="Oriowo T.O."/>
            <person name="Martin S."/>
            <person name="Stange M."/>
            <person name="Chrysostomakis Y."/>
            <person name="Brown T."/>
            <person name="Winkler S."/>
            <person name="Kukowka S."/>
            <person name="Myers E.W."/>
            <person name="Bohne A."/>
        </authorList>
    </citation>
    <scope>NUCLEOTIDE SEQUENCE [LARGE SCALE GENOMIC DNA]</scope>
    <source>
        <strain evidence="4">ZFMK-TIS-60720</strain>
        <tissue evidence="4">Whole Organism</tissue>
    </source>
</reference>
<protein>
    <submittedName>
        <fullName evidence="4">Uncharacterized protein</fullName>
    </submittedName>
</protein>
<keyword evidence="5" id="KW-1185">Reference proteome</keyword>
<dbReference type="GO" id="GO:0005524">
    <property type="term" value="F:ATP binding"/>
    <property type="evidence" value="ECO:0007669"/>
    <property type="project" value="UniProtKB-KW"/>
</dbReference>
<dbReference type="Gene3D" id="3.30.420.40">
    <property type="match status" value="1"/>
</dbReference>
<keyword evidence="2" id="KW-0547">Nucleotide-binding</keyword>
<dbReference type="AlphaFoldDB" id="A0AAN9HBD4"/>
<dbReference type="Gene3D" id="3.90.640.10">
    <property type="entry name" value="Actin, Chain A, domain 4"/>
    <property type="match status" value="1"/>
</dbReference>
<dbReference type="EMBL" id="JAYKXH010000004">
    <property type="protein sequence ID" value="KAK7171980.1"/>
    <property type="molecule type" value="Genomic_DNA"/>
</dbReference>